<dbReference type="InterPro" id="IPR012767">
    <property type="entry name" value="Trehalose_TreY"/>
</dbReference>
<gene>
    <name evidence="3" type="primary">treY</name>
    <name evidence="3" type="ORF">M5I08_15990</name>
</gene>
<dbReference type="SMART" id="SM00642">
    <property type="entry name" value="Aamy"/>
    <property type="match status" value="1"/>
</dbReference>
<dbReference type="NCBIfam" id="TIGR02401">
    <property type="entry name" value="trehalose_TreY"/>
    <property type="match status" value="1"/>
</dbReference>
<dbReference type="PANTHER" id="PTHR10357">
    <property type="entry name" value="ALPHA-AMYLASE FAMILY MEMBER"/>
    <property type="match status" value="1"/>
</dbReference>
<dbReference type="InterPro" id="IPR006047">
    <property type="entry name" value="GH13_cat_dom"/>
</dbReference>
<evidence type="ECO:0000256" key="1">
    <source>
        <dbReference type="ARBA" id="ARBA00023235"/>
    </source>
</evidence>
<proteinExistence type="predicted"/>
<feature type="domain" description="Glycosyl hydrolase family 13 catalytic" evidence="2">
    <location>
        <begin position="20"/>
        <end position="687"/>
    </location>
</feature>
<evidence type="ECO:0000313" key="4">
    <source>
        <dbReference type="Proteomes" id="UP001056610"/>
    </source>
</evidence>
<evidence type="ECO:0000313" key="3">
    <source>
        <dbReference type="EMBL" id="UQX09790.1"/>
    </source>
</evidence>
<sequence>MVFPVLSTYRLQLRGASSGFGFTFADAENLLDYLAELGVSHLYLSPILTPVAGSAHGYDVADPTTVSAELGGPQGLARLSAAARARGMGLVVDIVPNHVGVDKPEQNQWWWDVLRHGPSSTYAAHFDIDWDLADGRIVLPVLGSDDDVADLTVDGDLLRLGDLAFPIAAGTGDGTGTEVHDRQHYQLVGWKRGVCGYRRFFSITSLAGLRQEDRAVFEASHTEVARWFIEGLVDGVRIDHPDGLSDPAGYLTWLRELLGPDAYIVTEKILAVDEALEPTLPIAGTTGYDALREIGGIFIDPNGAPALTALLESTGIDYQQMPAMLAGLKTTAATQTLASELARLRRCIAAAAGADHPQLPAAVAALLAHIDVYRCDYRCLAAILPAALAETQSAAPELDVALQLIAAALAGGGDAERSDEQERRDIRAGEPATRLQQLCGAVTAKAVEDCLFYRDARLVSLNEVGGQPRRFGVGAAEFHHRAAARARLWPQAMTTLSTHDTKRGEDVRARIGVLSQVPSLWAEFVARWESATPAPDPVTGLFLWQNIFGVWPASGEVTGELRDRLHTYGEKAIREAAWQTSWQNPDAKFESAVHGWLDAVLDGPVARELTNLVIRLQAHAENDALGQKLLALTVPGIPDIYQGTELWDDSLVDPDNRRPVDYEARCQALKSLQHRKIRVVKAALQLRRGRPGTFLRGGYHPVLAAGTAADHVVAFMRGDDVLVAATRWTVRLEQSGWGDTAVPIPAGGWSDTLTGATIAGAAPAAELFAELPVALLERSDG</sequence>
<dbReference type="PANTHER" id="PTHR10357:SF216">
    <property type="entry name" value="MALTOOLIGOSYL TREHALOSE SYNTHASE-RELATED"/>
    <property type="match status" value="1"/>
</dbReference>
<keyword evidence="1" id="KW-0413">Isomerase</keyword>
<dbReference type="Proteomes" id="UP001056610">
    <property type="component" value="Chromosome"/>
</dbReference>
<dbReference type="EMBL" id="CP097320">
    <property type="protein sequence ID" value="UQX09790.1"/>
    <property type="molecule type" value="Genomic_DNA"/>
</dbReference>
<name>A0ABY4QJD4_9MYCO</name>
<dbReference type="Pfam" id="PF00128">
    <property type="entry name" value="Alpha-amylase"/>
    <property type="match status" value="1"/>
</dbReference>
<accession>A0ABY4QJD4</accession>
<dbReference type="RefSeq" id="WP_219066127.1">
    <property type="nucleotide sequence ID" value="NZ_CAJUXY010000005.1"/>
</dbReference>
<organism evidence="3 4">
    <name type="scientific">Candidatus Mycobacterium methanotrophicum</name>
    <dbReference type="NCBI Taxonomy" id="2943498"/>
    <lineage>
        <taxon>Bacteria</taxon>
        <taxon>Bacillati</taxon>
        <taxon>Actinomycetota</taxon>
        <taxon>Actinomycetes</taxon>
        <taxon>Mycobacteriales</taxon>
        <taxon>Mycobacteriaceae</taxon>
        <taxon>Mycobacterium</taxon>
    </lineage>
</organism>
<reference evidence="3" key="1">
    <citation type="submission" date="2022-05" db="EMBL/GenBank/DDBJ databases">
        <title>A methanotrophic Mycobacterium dominates a cave microbial ecosystem.</title>
        <authorList>
            <person name="Van Spanning R.J.M."/>
            <person name="Guan Q."/>
            <person name="Melkonian C."/>
            <person name="Gallant J."/>
            <person name="Polerecky L."/>
            <person name="Flot J.-F."/>
            <person name="Brandt B.W."/>
            <person name="Braster M."/>
            <person name="Iturbe Espinoza P."/>
            <person name="Aerts J."/>
            <person name="Meima-Franke M."/>
            <person name="Piersma S.R."/>
            <person name="Bunduc C."/>
            <person name="Ummels R."/>
            <person name="Pain A."/>
            <person name="Fleming E.J."/>
            <person name="van der Wel N."/>
            <person name="Gherman V.D."/>
            <person name="Sarbu S.M."/>
            <person name="Bodelier P.L.E."/>
            <person name="Bitter W."/>
        </authorList>
    </citation>
    <scope>NUCLEOTIDE SEQUENCE</scope>
    <source>
        <strain evidence="3">Sulfur Cave</strain>
    </source>
</reference>
<dbReference type="CDD" id="cd11336">
    <property type="entry name" value="AmyAc_MTSase"/>
    <property type="match status" value="1"/>
</dbReference>
<keyword evidence="4" id="KW-1185">Reference proteome</keyword>
<protein>
    <submittedName>
        <fullName evidence="3">Malto-oligosyltrehalose synthase</fullName>
    </submittedName>
</protein>
<evidence type="ECO:0000259" key="2">
    <source>
        <dbReference type="SMART" id="SM00642"/>
    </source>
</evidence>